<sequence>MMDLTPVWFWLGTLGMAVGTAFPLWRLAAERRYGTYFGVLAGVTGFATVAYLSMALGLGSVQVGDAELFLPRYVDWLVTTPLLVLYLGMLCRPERRVYAALVGVDVLVIGAGVVAGLVPTPYNYVAYLVGCVAYMGLLYLLLAVLPRQATLLGDRVTAVFTKLRNLTVVLWTLYPVVWILGPLGVGLLQVGTEVMVVTYLDLTSKVGFVFMAVNGADALDQLRTGAALADHTGTDAPAAD</sequence>
<feature type="transmembrane region" description="Helical" evidence="11">
    <location>
        <begin position="97"/>
        <end position="118"/>
    </location>
</feature>
<dbReference type="PROSITE" id="PS00950">
    <property type="entry name" value="BACTERIAL_OPSIN_1"/>
    <property type="match status" value="1"/>
</dbReference>
<dbReference type="InterPro" id="IPR001425">
    <property type="entry name" value="Arc/bac/fun_rhodopsins"/>
</dbReference>
<feature type="transmembrane region" description="Helical" evidence="11">
    <location>
        <begin position="6"/>
        <end position="25"/>
    </location>
</feature>
<feature type="transmembrane region" description="Helical" evidence="11">
    <location>
        <begin position="124"/>
        <end position="145"/>
    </location>
</feature>
<evidence type="ECO:0000256" key="6">
    <source>
        <dbReference type="ARBA" id="ARBA00022925"/>
    </source>
</evidence>
<accession>A0ABD5WWN3</accession>
<dbReference type="InterPro" id="IPR018229">
    <property type="entry name" value="Rhodopsin_retinal_BS"/>
</dbReference>
<protein>
    <submittedName>
        <fullName evidence="12">Bacteriorhodopsin</fullName>
    </submittedName>
</protein>
<keyword evidence="10" id="KW-0675">Receptor</keyword>
<dbReference type="AlphaFoldDB" id="A0ABD5WWN3"/>
<dbReference type="PROSITE" id="PS00327">
    <property type="entry name" value="BACTERIAL_OPSIN_RET"/>
    <property type="match status" value="1"/>
</dbReference>
<keyword evidence="4" id="KW-0716">Sensory transduction</keyword>
<evidence type="ECO:0000256" key="10">
    <source>
        <dbReference type="ARBA" id="ARBA00023170"/>
    </source>
</evidence>
<dbReference type="PANTHER" id="PTHR28286">
    <property type="match status" value="1"/>
</dbReference>
<proteinExistence type="inferred from homology"/>
<dbReference type="Proteomes" id="UP001596407">
    <property type="component" value="Unassembled WGS sequence"/>
</dbReference>
<evidence type="ECO:0000256" key="3">
    <source>
        <dbReference type="ARBA" id="ARBA00022543"/>
    </source>
</evidence>
<reference evidence="12 13" key="1">
    <citation type="journal article" date="2019" name="Int. J. Syst. Evol. Microbiol.">
        <title>The Global Catalogue of Microorganisms (GCM) 10K type strain sequencing project: providing services to taxonomists for standard genome sequencing and annotation.</title>
        <authorList>
            <consortium name="The Broad Institute Genomics Platform"/>
            <consortium name="The Broad Institute Genome Sequencing Center for Infectious Disease"/>
            <person name="Wu L."/>
            <person name="Ma J."/>
        </authorList>
    </citation>
    <scope>NUCLEOTIDE SEQUENCE [LARGE SCALE GENOMIC DNA]</scope>
    <source>
        <strain evidence="12 13">DT72</strain>
    </source>
</reference>
<comment type="similarity">
    <text evidence="2">Belongs to the archaeal/bacterial/fungal opsin family.</text>
</comment>
<evidence type="ECO:0000256" key="11">
    <source>
        <dbReference type="SAM" id="Phobius"/>
    </source>
</evidence>
<keyword evidence="5 11" id="KW-0812">Transmembrane</keyword>
<dbReference type="GO" id="GO:0009881">
    <property type="term" value="F:photoreceptor activity"/>
    <property type="evidence" value="ECO:0007669"/>
    <property type="project" value="UniProtKB-KW"/>
</dbReference>
<dbReference type="PRINTS" id="PR00251">
    <property type="entry name" value="BACTRLOPSIN"/>
</dbReference>
<keyword evidence="7 11" id="KW-1133">Transmembrane helix</keyword>
<evidence type="ECO:0000256" key="2">
    <source>
        <dbReference type="ARBA" id="ARBA00008130"/>
    </source>
</evidence>
<comment type="caution">
    <text evidence="12">The sequence shown here is derived from an EMBL/GenBank/DDBJ whole genome shotgun (WGS) entry which is preliminary data.</text>
</comment>
<keyword evidence="3" id="KW-0600">Photoreceptor protein</keyword>
<gene>
    <name evidence="12" type="ORF">ACFQJ6_23280</name>
</gene>
<evidence type="ECO:0000256" key="5">
    <source>
        <dbReference type="ARBA" id="ARBA00022692"/>
    </source>
</evidence>
<dbReference type="GO" id="GO:0007602">
    <property type="term" value="P:phototransduction"/>
    <property type="evidence" value="ECO:0007669"/>
    <property type="project" value="UniProtKB-KW"/>
</dbReference>
<keyword evidence="8" id="KW-0157">Chromophore</keyword>
<dbReference type="PANTHER" id="PTHR28286:SF2">
    <property type="entry name" value="BACTERIORHODOPSIN _OPSIN, NOPA (EUROFUNG)"/>
    <property type="match status" value="1"/>
</dbReference>
<dbReference type="CDD" id="cd15029">
    <property type="entry name" value="7tm_SRI_SRII"/>
    <property type="match status" value="1"/>
</dbReference>
<evidence type="ECO:0000256" key="9">
    <source>
        <dbReference type="ARBA" id="ARBA00023136"/>
    </source>
</evidence>
<evidence type="ECO:0000313" key="12">
    <source>
        <dbReference type="EMBL" id="MFC7082559.1"/>
    </source>
</evidence>
<name>A0ABD5WWN3_9EURY</name>
<dbReference type="Pfam" id="PF01036">
    <property type="entry name" value="Bac_rhodopsin"/>
    <property type="match status" value="1"/>
</dbReference>
<feature type="transmembrane region" description="Helical" evidence="11">
    <location>
        <begin position="73"/>
        <end position="90"/>
    </location>
</feature>
<dbReference type="GeneID" id="79303967"/>
<keyword evidence="13" id="KW-1185">Reference proteome</keyword>
<evidence type="ECO:0000313" key="13">
    <source>
        <dbReference type="Proteomes" id="UP001596407"/>
    </source>
</evidence>
<organism evidence="12 13">
    <name type="scientific">Halorussus caseinilyticus</name>
    <dbReference type="NCBI Taxonomy" id="3034025"/>
    <lineage>
        <taxon>Archaea</taxon>
        <taxon>Methanobacteriati</taxon>
        <taxon>Methanobacteriota</taxon>
        <taxon>Stenosarchaea group</taxon>
        <taxon>Halobacteria</taxon>
        <taxon>Halobacteriales</taxon>
        <taxon>Haladaptataceae</taxon>
        <taxon>Halorussus</taxon>
    </lineage>
</organism>
<dbReference type="Gene3D" id="1.20.1070.10">
    <property type="entry name" value="Rhodopsin 7-helix transmembrane proteins"/>
    <property type="match status" value="1"/>
</dbReference>
<evidence type="ECO:0000256" key="7">
    <source>
        <dbReference type="ARBA" id="ARBA00022989"/>
    </source>
</evidence>
<feature type="transmembrane region" description="Helical" evidence="11">
    <location>
        <begin position="37"/>
        <end position="61"/>
    </location>
</feature>
<keyword evidence="9 11" id="KW-0472">Membrane</keyword>
<comment type="subcellular location">
    <subcellularLocation>
        <location evidence="1">Membrane</location>
        <topology evidence="1">Multi-pass membrane protein</topology>
    </subcellularLocation>
</comment>
<evidence type="ECO:0000256" key="4">
    <source>
        <dbReference type="ARBA" id="ARBA00022606"/>
    </source>
</evidence>
<dbReference type="RefSeq" id="WP_276279400.1">
    <property type="nucleotide sequence ID" value="NZ_CP119809.1"/>
</dbReference>
<evidence type="ECO:0000256" key="8">
    <source>
        <dbReference type="ARBA" id="ARBA00022991"/>
    </source>
</evidence>
<dbReference type="SUPFAM" id="SSF81321">
    <property type="entry name" value="Family A G protein-coupled receptor-like"/>
    <property type="match status" value="1"/>
</dbReference>
<keyword evidence="6" id="KW-0681">Retinal protein</keyword>
<dbReference type="GO" id="GO:0016020">
    <property type="term" value="C:membrane"/>
    <property type="evidence" value="ECO:0007669"/>
    <property type="project" value="UniProtKB-SubCell"/>
</dbReference>
<dbReference type="EMBL" id="JBHSZH010000005">
    <property type="protein sequence ID" value="MFC7082559.1"/>
    <property type="molecule type" value="Genomic_DNA"/>
</dbReference>
<evidence type="ECO:0000256" key="1">
    <source>
        <dbReference type="ARBA" id="ARBA00004141"/>
    </source>
</evidence>
<feature type="transmembrane region" description="Helical" evidence="11">
    <location>
        <begin position="166"/>
        <end position="188"/>
    </location>
</feature>
<dbReference type="SMART" id="SM01021">
    <property type="entry name" value="Bac_rhodopsin"/>
    <property type="match status" value="1"/>
</dbReference>